<comment type="caution">
    <text evidence="1">The sequence shown here is derived from an EMBL/GenBank/DDBJ whole genome shotgun (WGS) entry which is preliminary data.</text>
</comment>
<sequence>MGQVVNLAPPAVEERYCMGCALTRVICWTCGVDRRKSGTCLMDLLLEVSRLTHAQQRASHHSGTLRLLQSKPAAGQKEYQCKCEVTSIATGHYGMSAVRTPG</sequence>
<organism evidence="1 2">
    <name type="scientific">Alosa alosa</name>
    <name type="common">allis shad</name>
    <dbReference type="NCBI Taxonomy" id="278164"/>
    <lineage>
        <taxon>Eukaryota</taxon>
        <taxon>Metazoa</taxon>
        <taxon>Chordata</taxon>
        <taxon>Craniata</taxon>
        <taxon>Vertebrata</taxon>
        <taxon>Euteleostomi</taxon>
        <taxon>Actinopterygii</taxon>
        <taxon>Neopterygii</taxon>
        <taxon>Teleostei</taxon>
        <taxon>Clupei</taxon>
        <taxon>Clupeiformes</taxon>
        <taxon>Clupeoidei</taxon>
        <taxon>Clupeidae</taxon>
        <taxon>Alosa</taxon>
    </lineage>
</organism>
<name>A0AAV6FFX4_9TELE</name>
<gene>
    <name evidence="1" type="ORF">AALO_G00303070</name>
</gene>
<dbReference type="Proteomes" id="UP000823561">
    <property type="component" value="Chromosome 24"/>
</dbReference>
<reference evidence="1" key="1">
    <citation type="submission" date="2020-10" db="EMBL/GenBank/DDBJ databases">
        <title>Chromosome-scale genome assembly of the Allis shad, Alosa alosa.</title>
        <authorList>
            <person name="Margot Z."/>
            <person name="Christophe K."/>
            <person name="Cabau C."/>
            <person name="Louis A."/>
            <person name="Berthelot C."/>
            <person name="Parey E."/>
            <person name="Roest Crollius H."/>
            <person name="Montfort J."/>
            <person name="Robinson-Rechavi M."/>
            <person name="Bucao C."/>
            <person name="Bouchez O."/>
            <person name="Gislard M."/>
            <person name="Lluch J."/>
            <person name="Milhes M."/>
            <person name="Lampietro C."/>
            <person name="Lopez Roques C."/>
            <person name="Donnadieu C."/>
            <person name="Braasch I."/>
            <person name="Desvignes T."/>
            <person name="Postlethwait J."/>
            <person name="Bobe J."/>
            <person name="Guiguen Y."/>
        </authorList>
    </citation>
    <scope>NUCLEOTIDE SEQUENCE</scope>
    <source>
        <strain evidence="1">M-15738</strain>
        <tissue evidence="1">Blood</tissue>
    </source>
</reference>
<dbReference type="AlphaFoldDB" id="A0AAV6FFX4"/>
<evidence type="ECO:0000313" key="1">
    <source>
        <dbReference type="EMBL" id="KAG5261355.1"/>
    </source>
</evidence>
<accession>A0AAV6FFX4</accession>
<dbReference type="EMBL" id="JADWDJ010000024">
    <property type="protein sequence ID" value="KAG5261355.1"/>
    <property type="molecule type" value="Genomic_DNA"/>
</dbReference>
<proteinExistence type="predicted"/>
<keyword evidence="2" id="KW-1185">Reference proteome</keyword>
<evidence type="ECO:0000313" key="2">
    <source>
        <dbReference type="Proteomes" id="UP000823561"/>
    </source>
</evidence>
<protein>
    <submittedName>
        <fullName evidence="1">Uncharacterized protein</fullName>
    </submittedName>
</protein>